<feature type="transmembrane region" description="Helical" evidence="5">
    <location>
        <begin position="281"/>
        <end position="303"/>
    </location>
</feature>
<keyword evidence="4 5" id="KW-0472">Membrane</keyword>
<evidence type="ECO:0008006" key="8">
    <source>
        <dbReference type="Google" id="ProtNLM"/>
    </source>
</evidence>
<proteinExistence type="predicted"/>
<evidence type="ECO:0000256" key="1">
    <source>
        <dbReference type="ARBA" id="ARBA00004127"/>
    </source>
</evidence>
<dbReference type="InterPro" id="IPR010545">
    <property type="entry name" value="SPP"/>
</dbReference>
<evidence type="ECO:0000313" key="7">
    <source>
        <dbReference type="Proteomes" id="UP000000663"/>
    </source>
</evidence>
<comment type="subcellular location">
    <subcellularLocation>
        <location evidence="1">Endomembrane system</location>
        <topology evidence="1">Multi-pass membrane protein</topology>
    </subcellularLocation>
</comment>
<name>Q0W5J2_METAR</name>
<dbReference type="GO" id="GO:0012505">
    <property type="term" value="C:endomembrane system"/>
    <property type="evidence" value="ECO:0007669"/>
    <property type="project" value="UniProtKB-SubCell"/>
</dbReference>
<dbReference type="GO" id="GO:0016020">
    <property type="term" value="C:membrane"/>
    <property type="evidence" value="ECO:0007669"/>
    <property type="project" value="InterPro"/>
</dbReference>
<keyword evidence="7" id="KW-1185">Reference proteome</keyword>
<dbReference type="GeneID" id="5142704"/>
<reference evidence="6 7" key="1">
    <citation type="journal article" date="2006" name="Science">
        <title>Genome of rice cluster I archaea -- the key methane producers in the rice rhizosphere.</title>
        <authorList>
            <person name="Erkel C."/>
            <person name="Kube M."/>
            <person name="Reinhardt R."/>
            <person name="Liesack W."/>
        </authorList>
    </citation>
    <scope>NUCLEOTIDE SEQUENCE [LARGE SCALE GENOMIC DNA]</scope>
    <source>
        <strain evidence="7">DSM 22066 / NBRC 105507 / MRE50</strain>
    </source>
</reference>
<dbReference type="AlphaFoldDB" id="Q0W5J2"/>
<dbReference type="InterPro" id="IPR006639">
    <property type="entry name" value="Preselin/SPP"/>
</dbReference>
<dbReference type="EMBL" id="AM114193">
    <property type="protein sequence ID" value="CAJ36351.1"/>
    <property type="molecule type" value="Genomic_DNA"/>
</dbReference>
<feature type="transmembrane region" description="Helical" evidence="5">
    <location>
        <begin position="12"/>
        <end position="30"/>
    </location>
</feature>
<feature type="transmembrane region" description="Helical" evidence="5">
    <location>
        <begin position="75"/>
        <end position="93"/>
    </location>
</feature>
<dbReference type="SMART" id="SM00730">
    <property type="entry name" value="PSN"/>
    <property type="match status" value="1"/>
</dbReference>
<feature type="transmembrane region" description="Helical" evidence="5">
    <location>
        <begin position="155"/>
        <end position="174"/>
    </location>
</feature>
<keyword evidence="2 5" id="KW-0812">Transmembrane</keyword>
<dbReference type="eggNOG" id="arCOG04463">
    <property type="taxonomic scope" value="Archaea"/>
</dbReference>
<dbReference type="Pfam" id="PF06550">
    <property type="entry name" value="SPP"/>
    <property type="match status" value="1"/>
</dbReference>
<feature type="transmembrane region" description="Helical" evidence="5">
    <location>
        <begin position="50"/>
        <end position="68"/>
    </location>
</feature>
<protein>
    <recommendedName>
        <fullName evidence="8">Signal peptide peptidase</fullName>
    </recommendedName>
</protein>
<evidence type="ECO:0000256" key="3">
    <source>
        <dbReference type="ARBA" id="ARBA00022989"/>
    </source>
</evidence>
<feature type="transmembrane region" description="Helical" evidence="5">
    <location>
        <begin position="249"/>
        <end position="274"/>
    </location>
</feature>
<accession>Q0W5J2</accession>
<dbReference type="Proteomes" id="UP000000663">
    <property type="component" value="Chromosome"/>
</dbReference>
<dbReference type="STRING" id="351160.RCIX1020"/>
<dbReference type="KEGG" id="rci:RCIX1020"/>
<evidence type="ECO:0000256" key="4">
    <source>
        <dbReference type="ARBA" id="ARBA00023136"/>
    </source>
</evidence>
<keyword evidence="3 5" id="KW-1133">Transmembrane helix</keyword>
<gene>
    <name evidence="6" type="ORF">RCIX1020</name>
</gene>
<dbReference type="GO" id="GO:0042500">
    <property type="term" value="F:aspartic endopeptidase activity, intramembrane cleaving"/>
    <property type="evidence" value="ECO:0007669"/>
    <property type="project" value="InterPro"/>
</dbReference>
<evidence type="ECO:0000313" key="6">
    <source>
        <dbReference type="EMBL" id="CAJ36351.1"/>
    </source>
</evidence>
<evidence type="ECO:0000256" key="5">
    <source>
        <dbReference type="SAM" id="Phobius"/>
    </source>
</evidence>
<dbReference type="RefSeq" id="WP_012036171.1">
    <property type="nucleotide sequence ID" value="NC_009464.1"/>
</dbReference>
<dbReference type="PATRIC" id="fig|351160.9.peg.1889"/>
<dbReference type="NCBIfam" id="NF041679">
    <property type="entry name" value="IMP_arch_presen"/>
    <property type="match status" value="1"/>
</dbReference>
<evidence type="ECO:0000256" key="2">
    <source>
        <dbReference type="ARBA" id="ARBA00022692"/>
    </source>
</evidence>
<sequence length="307" mass="33622">MKLRLTDLAGPVGMGIFMLVVQILSLLLVAPLTDYYDLKAFENPQSVWNPVFYIVLIILFSAVLLLIIKFNMKWIIQLFMIFAVFSTLIYVLFGMGTMLLPPPQYGWEIILAASIIISILLTALMVVYPEWYIVDAVGIMVAAGASALFGISLSVIPTIILLVLLAVYDFIAVYKTKHMIKLAEGVMDLKLPILFVLPRKLSYSYVRSRTQKLEPGKEREAYFMGLGDAVMPTVLAVSASAFLEAPKVLGFANVPAIGVILGTLVSYAVLMYFVMKGKPQAGLPFLCTGAIAGFLLGCLAAGINPFF</sequence>
<organism evidence="6 7">
    <name type="scientific">Methanocella arvoryzae (strain DSM 22066 / NBRC 105507 / MRE50)</name>
    <dbReference type="NCBI Taxonomy" id="351160"/>
    <lineage>
        <taxon>Archaea</taxon>
        <taxon>Methanobacteriati</taxon>
        <taxon>Methanobacteriota</taxon>
        <taxon>Stenosarchaea group</taxon>
        <taxon>Methanomicrobia</taxon>
        <taxon>Methanocellales</taxon>
        <taxon>Methanocellaceae</taxon>
        <taxon>Methanocella</taxon>
    </lineage>
</organism>
<feature type="transmembrane region" description="Helical" evidence="5">
    <location>
        <begin position="105"/>
        <end position="124"/>
    </location>
</feature>